<dbReference type="Proteomes" id="UP000241462">
    <property type="component" value="Unassembled WGS sequence"/>
</dbReference>
<sequence>MPDNAQPDDDGAPSTADEASRSKAWDLLLACAELESCGYTPADVFFLPPIFPTQFHSLPDSATIMDDRFAFAIDSAVLIEDELKVMWPPPALPLPRMHSADLKSLLAMYVSAEMRKAKLVSIQPNALFGYWQVDAQEWHQSGHQGRVGRVLLRYRAVELVIWTDETHGRFCLGTRDLARILTVALEACRSVGNHQVQADQDYPPIFCDLIAGRGWCVRQRQQPQPPVSFYKYSNNRRLDQIERSEAFAYQWCLHHPSHMIVASDVQQHRTPRQGGDFTAQNVNPLPHVQLLQPGGDDIYTVWDDPLDVKGFSPDEGPFL</sequence>
<dbReference type="AlphaFoldDB" id="A0A2T2ZTW0"/>
<evidence type="ECO:0000313" key="2">
    <source>
        <dbReference type="Proteomes" id="UP000241462"/>
    </source>
</evidence>
<dbReference type="InParanoid" id="A0A2T2ZTW0"/>
<name>A0A2T2ZTW0_9PEZI</name>
<protein>
    <submittedName>
        <fullName evidence="1">Uncharacterized protein</fullName>
    </submittedName>
</protein>
<gene>
    <name evidence="1" type="ORF">BD289DRAFT_456936</name>
</gene>
<keyword evidence="2" id="KW-1185">Reference proteome</keyword>
<dbReference type="EMBL" id="KZ678700">
    <property type="protein sequence ID" value="PSR76570.1"/>
    <property type="molecule type" value="Genomic_DNA"/>
</dbReference>
<reference evidence="1 2" key="1">
    <citation type="journal article" date="2018" name="Mycol. Prog.">
        <title>Coniella lustricola, a new species from submerged detritus.</title>
        <authorList>
            <person name="Raudabaugh D.B."/>
            <person name="Iturriaga T."/>
            <person name="Carver A."/>
            <person name="Mondo S."/>
            <person name="Pangilinan J."/>
            <person name="Lipzen A."/>
            <person name="He G."/>
            <person name="Amirebrahimi M."/>
            <person name="Grigoriev I.V."/>
            <person name="Miller A.N."/>
        </authorList>
    </citation>
    <scope>NUCLEOTIDE SEQUENCE [LARGE SCALE GENOMIC DNA]</scope>
    <source>
        <strain evidence="1 2">B22-T-1</strain>
    </source>
</reference>
<evidence type="ECO:0000313" key="1">
    <source>
        <dbReference type="EMBL" id="PSR76570.1"/>
    </source>
</evidence>
<proteinExistence type="predicted"/>
<organism evidence="1 2">
    <name type="scientific">Coniella lustricola</name>
    <dbReference type="NCBI Taxonomy" id="2025994"/>
    <lineage>
        <taxon>Eukaryota</taxon>
        <taxon>Fungi</taxon>
        <taxon>Dikarya</taxon>
        <taxon>Ascomycota</taxon>
        <taxon>Pezizomycotina</taxon>
        <taxon>Sordariomycetes</taxon>
        <taxon>Sordariomycetidae</taxon>
        <taxon>Diaporthales</taxon>
        <taxon>Schizoparmaceae</taxon>
        <taxon>Coniella</taxon>
    </lineage>
</organism>
<accession>A0A2T2ZTW0</accession>